<dbReference type="STRING" id="414048.SAMN04489864_10950"/>
<organism evidence="1 2">
    <name type="scientific">Pedobacter insulae</name>
    <dbReference type="NCBI Taxonomy" id="414048"/>
    <lineage>
        <taxon>Bacteria</taxon>
        <taxon>Pseudomonadati</taxon>
        <taxon>Bacteroidota</taxon>
        <taxon>Sphingobacteriia</taxon>
        <taxon>Sphingobacteriales</taxon>
        <taxon>Sphingobacteriaceae</taxon>
        <taxon>Pedobacter</taxon>
    </lineage>
</organism>
<dbReference type="InterPro" id="IPR009097">
    <property type="entry name" value="Cyclic_Pdiesterase"/>
</dbReference>
<protein>
    <recommendedName>
        <fullName evidence="3">2'-5' RNA ligase</fullName>
    </recommendedName>
</protein>
<keyword evidence="2" id="KW-1185">Reference proteome</keyword>
<evidence type="ECO:0000313" key="2">
    <source>
        <dbReference type="Proteomes" id="UP000199666"/>
    </source>
</evidence>
<dbReference type="EMBL" id="FOPP01000009">
    <property type="protein sequence ID" value="SFH33827.1"/>
    <property type="molecule type" value="Genomic_DNA"/>
</dbReference>
<evidence type="ECO:0000313" key="1">
    <source>
        <dbReference type="EMBL" id="SFH33827.1"/>
    </source>
</evidence>
<dbReference type="Proteomes" id="UP000199666">
    <property type="component" value="Unassembled WGS sequence"/>
</dbReference>
<sequence>MLDGFGQYPFHTIYVKMEDDKKLSKMVKVMRLKLKPVLKGFEIFKTTYLSDPHLTIARRMTEAQFNQAWTEWEKRKFSSSFNTSNILLLKRSVNEIDFQPQGNYKVVKHFELTGQEEKEQLTLF</sequence>
<name>A0A1I2Z7J9_9SPHI</name>
<dbReference type="Pfam" id="PF13563">
    <property type="entry name" value="2_5_RNA_ligase2"/>
    <property type="match status" value="1"/>
</dbReference>
<gene>
    <name evidence="1" type="ORF">SAMN04489864_10950</name>
</gene>
<proteinExistence type="predicted"/>
<dbReference type="AlphaFoldDB" id="A0A1I2Z7J9"/>
<evidence type="ECO:0008006" key="3">
    <source>
        <dbReference type="Google" id="ProtNLM"/>
    </source>
</evidence>
<dbReference type="SUPFAM" id="SSF55144">
    <property type="entry name" value="LigT-like"/>
    <property type="match status" value="1"/>
</dbReference>
<reference evidence="1 2" key="1">
    <citation type="submission" date="2016-10" db="EMBL/GenBank/DDBJ databases">
        <authorList>
            <person name="de Groot N.N."/>
        </authorList>
    </citation>
    <scope>NUCLEOTIDE SEQUENCE [LARGE SCALE GENOMIC DNA]</scope>
    <source>
        <strain evidence="1 2">DSM 18684</strain>
    </source>
</reference>
<dbReference type="Gene3D" id="3.90.1140.10">
    <property type="entry name" value="Cyclic phosphodiesterase"/>
    <property type="match status" value="1"/>
</dbReference>
<accession>A0A1I2Z7J9</accession>